<sequence length="827" mass="93869">MSRISRKEKLKQTRKEKSVFGFFNKKNKHEKNDEESNSTIEDKKFKDDDYEEKVEQESLNDYEDRYKNIIDNDYKKIYHDEVNGSMKTADRIISVEDEKEYYHRKLNNKNYQHSTSNSLMTVHDIMPADGKKYIESKKNSSSINIIDEDKIDDINKIKKINIAQAPFEDEVKVAESKKLAEKIKKNRDKLGEGTVSERKNESLTNTVNKKETLASKLEKELQEKENSNKSSENNKPQGLKKASLSSEKTSLDIVAKEDLNKKDNISKKETFAEKDKYSLEKTRVVKKAIGASGGATIAKEIEKKEEKPNENSKSSTDSDALKAEVNGTKKEETKIDGKEIDDKEETKIDDKEIKNKEVSDGKVIEEKKYSGKFKKVLLAILGILVLIYVIGCIVFNFLFFPNTKVNGMEASFKTPDAINKMAKSRTNNYKIDINARNNVKDSIKGSDIDMKFIADQSAKNIKKQQGFLGWPIALFENENIDGKLNVKFDQSKLDKKIGQLNVLNKNNFKEPISAHPKYDEKKKKLVVDPGFDGSVALPEKVNAFVKESVKAQKLKTSVPDKAYKQKKNKADDPRIKTSINKLDKYTDMKVVYDFGYEKYTVGGTDILSMFDIAIEDDYKTELSKDKVREVVRKISRKYSTFGTTREIVGAEGNKIKVEGGDYGWLIDREAETDELYKIIESGKSVDNRKPIYSVKAYVEGKDDIGKEFIEIDLTKQHMWYVKDGKAIVSTPIVSGNPNTGAATPTGIYALSYKTRNAVLRGPGYASPVSYWMPFNGDIGIHDAYWQPVYGGSRYTYAGSHGCINTPFNAVAQIYKLSTEKMPVIVHD</sequence>
<dbReference type="InterPro" id="IPR038054">
    <property type="entry name" value="LD_TPept-like_central_sf"/>
</dbReference>
<feature type="active site" description="Nucleophile" evidence="6">
    <location>
        <position position="802"/>
    </location>
</feature>
<keyword evidence="8" id="KW-0472">Membrane</keyword>
<evidence type="ECO:0000256" key="7">
    <source>
        <dbReference type="SAM" id="MobiDB-lite"/>
    </source>
</evidence>
<feature type="compositionally biased region" description="Basic and acidic residues" evidence="7">
    <location>
        <begin position="30"/>
        <end position="47"/>
    </location>
</feature>
<keyword evidence="8" id="KW-0812">Transmembrane</keyword>
<dbReference type="PANTHER" id="PTHR30582:SF33">
    <property type="entry name" value="EXPORTED PROTEIN"/>
    <property type="match status" value="1"/>
</dbReference>
<keyword evidence="2" id="KW-0808">Transferase</keyword>
<evidence type="ECO:0000313" key="10">
    <source>
        <dbReference type="EMBL" id="WAW14392.1"/>
    </source>
</evidence>
<gene>
    <name evidence="10" type="ORF">O0R46_07230</name>
</gene>
<keyword evidence="4 6" id="KW-0573">Peptidoglycan synthesis</keyword>
<dbReference type="Gene3D" id="3.10.20.800">
    <property type="match status" value="1"/>
</dbReference>
<evidence type="ECO:0000256" key="1">
    <source>
        <dbReference type="ARBA" id="ARBA00004752"/>
    </source>
</evidence>
<dbReference type="Pfam" id="PF03734">
    <property type="entry name" value="YkuD"/>
    <property type="match status" value="1"/>
</dbReference>
<keyword evidence="3 6" id="KW-0133">Cell shape</keyword>
<feature type="compositionally biased region" description="Basic and acidic residues" evidence="7">
    <location>
        <begin position="254"/>
        <end position="264"/>
    </location>
</feature>
<dbReference type="PROSITE" id="PS52029">
    <property type="entry name" value="LD_TPASE"/>
    <property type="match status" value="1"/>
</dbReference>
<dbReference type="SUPFAM" id="SSF141523">
    <property type="entry name" value="L,D-transpeptidase catalytic domain-like"/>
    <property type="match status" value="1"/>
</dbReference>
<feature type="region of interest" description="Disordered" evidence="7">
    <location>
        <begin position="1"/>
        <end position="51"/>
    </location>
</feature>
<feature type="region of interest" description="Disordered" evidence="7">
    <location>
        <begin position="300"/>
        <end position="334"/>
    </location>
</feature>
<keyword evidence="8" id="KW-1133">Transmembrane helix</keyword>
<evidence type="ECO:0000256" key="3">
    <source>
        <dbReference type="ARBA" id="ARBA00022960"/>
    </source>
</evidence>
<evidence type="ECO:0000256" key="2">
    <source>
        <dbReference type="ARBA" id="ARBA00022679"/>
    </source>
</evidence>
<comment type="pathway">
    <text evidence="1 6">Cell wall biogenesis; peptidoglycan biosynthesis.</text>
</comment>
<keyword evidence="5 6" id="KW-0961">Cell wall biogenesis/degradation</keyword>
<dbReference type="Gene3D" id="2.40.440.10">
    <property type="entry name" value="L,D-transpeptidase catalytic domain-like"/>
    <property type="match status" value="1"/>
</dbReference>
<dbReference type="InterPro" id="IPR038063">
    <property type="entry name" value="Transpep_catalytic_dom"/>
</dbReference>
<feature type="compositionally biased region" description="Basic and acidic residues" evidence="7">
    <location>
        <begin position="1"/>
        <end position="18"/>
    </location>
</feature>
<dbReference type="InterPro" id="IPR005490">
    <property type="entry name" value="LD_TPept_cat_dom"/>
</dbReference>
<dbReference type="InterPro" id="IPR050979">
    <property type="entry name" value="LD-transpeptidase"/>
</dbReference>
<proteinExistence type="predicted"/>
<dbReference type="PANTHER" id="PTHR30582">
    <property type="entry name" value="L,D-TRANSPEPTIDASE"/>
    <property type="match status" value="1"/>
</dbReference>
<evidence type="ECO:0000313" key="11">
    <source>
        <dbReference type="Proteomes" id="UP001164187"/>
    </source>
</evidence>
<feature type="transmembrane region" description="Helical" evidence="8">
    <location>
        <begin position="376"/>
        <end position="400"/>
    </location>
</feature>
<feature type="compositionally biased region" description="Basic and acidic residues" evidence="7">
    <location>
        <begin position="208"/>
        <end position="227"/>
    </location>
</feature>
<feature type="active site" description="Proton donor/acceptor" evidence="6">
    <location>
        <position position="781"/>
    </location>
</feature>
<feature type="region of interest" description="Disordered" evidence="7">
    <location>
        <begin position="189"/>
        <end position="264"/>
    </location>
</feature>
<accession>A0ABY7JRS5</accession>
<dbReference type="CDD" id="cd16913">
    <property type="entry name" value="YkuD_like"/>
    <property type="match status" value="1"/>
</dbReference>
<evidence type="ECO:0000256" key="4">
    <source>
        <dbReference type="ARBA" id="ARBA00022984"/>
    </source>
</evidence>
<feature type="compositionally biased region" description="Basic and acidic residues" evidence="7">
    <location>
        <begin position="319"/>
        <end position="334"/>
    </location>
</feature>
<dbReference type="RefSeq" id="WP_269311067.1">
    <property type="nucleotide sequence ID" value="NZ_CP114052.1"/>
</dbReference>
<dbReference type="EMBL" id="CP114052">
    <property type="protein sequence ID" value="WAW14392.1"/>
    <property type="molecule type" value="Genomic_DNA"/>
</dbReference>
<evidence type="ECO:0000256" key="5">
    <source>
        <dbReference type="ARBA" id="ARBA00023316"/>
    </source>
</evidence>
<dbReference type="SUPFAM" id="SSF143985">
    <property type="entry name" value="L,D-transpeptidase pre-catalytic domain-like"/>
    <property type="match status" value="1"/>
</dbReference>
<feature type="domain" description="L,D-TPase catalytic" evidence="9">
    <location>
        <begin position="707"/>
        <end position="826"/>
    </location>
</feature>
<protein>
    <submittedName>
        <fullName evidence="10">L,D-transpeptidase family protein</fullName>
    </submittedName>
</protein>
<organism evidence="10 11">
    <name type="scientific">Peptostreptococcus equinus</name>
    <dbReference type="NCBI Taxonomy" id="3003601"/>
    <lineage>
        <taxon>Bacteria</taxon>
        <taxon>Bacillati</taxon>
        <taxon>Bacillota</taxon>
        <taxon>Clostridia</taxon>
        <taxon>Peptostreptococcales</taxon>
        <taxon>Peptostreptococcaceae</taxon>
        <taxon>Peptostreptococcus</taxon>
    </lineage>
</organism>
<name>A0ABY7JRS5_9FIRM</name>
<keyword evidence="11" id="KW-1185">Reference proteome</keyword>
<evidence type="ECO:0000259" key="9">
    <source>
        <dbReference type="PROSITE" id="PS52029"/>
    </source>
</evidence>
<reference evidence="10" key="1">
    <citation type="submission" date="2022-12" db="EMBL/GenBank/DDBJ databases">
        <title>Peptostreptococcus.</title>
        <authorList>
            <person name="Lee S.H."/>
        </authorList>
    </citation>
    <scope>NUCLEOTIDE SEQUENCE</scope>
    <source>
        <strain evidence="10">CBA3647</strain>
    </source>
</reference>
<evidence type="ECO:0000256" key="6">
    <source>
        <dbReference type="PROSITE-ProRule" id="PRU01373"/>
    </source>
</evidence>
<evidence type="ECO:0000256" key="8">
    <source>
        <dbReference type="SAM" id="Phobius"/>
    </source>
</evidence>
<feature type="compositionally biased region" description="Basic and acidic residues" evidence="7">
    <location>
        <begin position="189"/>
        <end position="201"/>
    </location>
</feature>
<feature type="compositionally biased region" description="Basic and acidic residues" evidence="7">
    <location>
        <begin position="300"/>
        <end position="310"/>
    </location>
</feature>
<dbReference type="Proteomes" id="UP001164187">
    <property type="component" value="Chromosome"/>
</dbReference>